<dbReference type="Proteomes" id="UP001175228">
    <property type="component" value="Unassembled WGS sequence"/>
</dbReference>
<comment type="caution">
    <text evidence="2">The sequence shown here is derived from an EMBL/GenBank/DDBJ whole genome shotgun (WGS) entry which is preliminary data.</text>
</comment>
<protein>
    <submittedName>
        <fullName evidence="2">Uncharacterized protein</fullName>
    </submittedName>
</protein>
<feature type="region of interest" description="Disordered" evidence="1">
    <location>
        <begin position="485"/>
        <end position="533"/>
    </location>
</feature>
<feature type="compositionally biased region" description="Basic and acidic residues" evidence="1">
    <location>
        <begin position="12"/>
        <end position="29"/>
    </location>
</feature>
<evidence type="ECO:0000256" key="1">
    <source>
        <dbReference type="SAM" id="MobiDB-lite"/>
    </source>
</evidence>
<reference evidence="2" key="1">
    <citation type="submission" date="2023-06" db="EMBL/GenBank/DDBJ databases">
        <authorList>
            <consortium name="Lawrence Berkeley National Laboratory"/>
            <person name="Ahrendt S."/>
            <person name="Sahu N."/>
            <person name="Indic B."/>
            <person name="Wong-Bajracharya J."/>
            <person name="Merenyi Z."/>
            <person name="Ke H.-M."/>
            <person name="Monk M."/>
            <person name="Kocsube S."/>
            <person name="Drula E."/>
            <person name="Lipzen A."/>
            <person name="Balint B."/>
            <person name="Henrissat B."/>
            <person name="Andreopoulos B."/>
            <person name="Martin F.M."/>
            <person name="Harder C.B."/>
            <person name="Rigling D."/>
            <person name="Ford K.L."/>
            <person name="Foster G.D."/>
            <person name="Pangilinan J."/>
            <person name="Papanicolaou A."/>
            <person name="Barry K."/>
            <person name="LaButti K."/>
            <person name="Viragh M."/>
            <person name="Koriabine M."/>
            <person name="Yan M."/>
            <person name="Riley R."/>
            <person name="Champramary S."/>
            <person name="Plett K.L."/>
            <person name="Tsai I.J."/>
            <person name="Slot J."/>
            <person name="Sipos G."/>
            <person name="Plett J."/>
            <person name="Nagy L.G."/>
            <person name="Grigoriev I.V."/>
        </authorList>
    </citation>
    <scope>NUCLEOTIDE SEQUENCE</scope>
    <source>
        <strain evidence="2">HWK02</strain>
    </source>
</reference>
<gene>
    <name evidence="2" type="ORF">EDD18DRAFT_1467411</name>
</gene>
<evidence type="ECO:0000313" key="3">
    <source>
        <dbReference type="Proteomes" id="UP001175228"/>
    </source>
</evidence>
<feature type="compositionally biased region" description="Pro residues" evidence="1">
    <location>
        <begin position="121"/>
        <end position="146"/>
    </location>
</feature>
<evidence type="ECO:0000313" key="2">
    <source>
        <dbReference type="EMBL" id="KAK0484258.1"/>
    </source>
</evidence>
<name>A0AA39UET7_9AGAR</name>
<dbReference type="EMBL" id="JAUEPU010000055">
    <property type="protein sequence ID" value="KAK0484258.1"/>
    <property type="molecule type" value="Genomic_DNA"/>
</dbReference>
<accession>A0AA39UET7</accession>
<keyword evidence="3" id="KW-1185">Reference proteome</keyword>
<feature type="region of interest" description="Disordered" evidence="1">
    <location>
        <begin position="1"/>
        <end position="83"/>
    </location>
</feature>
<dbReference type="AlphaFoldDB" id="A0AA39UET7"/>
<organism evidence="2 3">
    <name type="scientific">Armillaria luteobubalina</name>
    <dbReference type="NCBI Taxonomy" id="153913"/>
    <lineage>
        <taxon>Eukaryota</taxon>
        <taxon>Fungi</taxon>
        <taxon>Dikarya</taxon>
        <taxon>Basidiomycota</taxon>
        <taxon>Agaricomycotina</taxon>
        <taxon>Agaricomycetes</taxon>
        <taxon>Agaricomycetidae</taxon>
        <taxon>Agaricales</taxon>
        <taxon>Marasmiineae</taxon>
        <taxon>Physalacriaceae</taxon>
        <taxon>Armillaria</taxon>
    </lineage>
</organism>
<proteinExistence type="predicted"/>
<feature type="region of interest" description="Disordered" evidence="1">
    <location>
        <begin position="97"/>
        <end position="151"/>
    </location>
</feature>
<sequence length="533" mass="58644">MARIAPSYRQGIGREPDPDPAREAAERPQQEATSLPPESERTPTKRLKNVEGSIAGGRKEIQPKTPTRRRTVSSAPSRLPLGTLLTTLADLTGELSEDEPQANAQTPSPTSPGIDVFMDGIPPPAAPAPNAPPPAAPEQDAPPPPASTQDIPPVALQQTFAFPTNKDDFRLFTLVSANDSPHRNGTEFVPHGPKHEKQVACLQPNLGSFEGSVFHRDDILDNLDSSQLNGIQQNIGGHLLGVLFNGGKKLVDVSKPKPWEVLNKTFIPLLEGNETLKVYQGLPEMVPEDKLAPPFIVVIKATGDVRDVLLRQRILALNENLALHIVPADCEDLSWAVWLFKANEPIITGSAEEIAEIGETLRFVILKNLWEDTAFRTMLYPMTRNRTDHPMKAILDATAASFVEYRGARDTQYWVFFMKPPSPAISAKEWNMLRAHVRKKTIRNGNINITPALPKTGNQFCTICKLDTHPTFDCSFTRNNAVFQGPTKPLIGRQHEGRAPRGRGGGRGNRGRGGRNEFNGRGGRNVRGGRFRY</sequence>